<sequence length="73" mass="8517">MQFDYREWNGVNSNYIADYCQLLCQLRKQTRLYQQITEIVAEKEGLHIPGPPHLTIKLPAAYAALMLLLFLHL</sequence>
<dbReference type="AlphaFoldDB" id="A0A2S0HYD8"/>
<evidence type="ECO:0000313" key="1">
    <source>
        <dbReference type="EMBL" id="AVI51672.1"/>
    </source>
</evidence>
<gene>
    <name evidence="1" type="ORF">C5O00_11070</name>
</gene>
<dbReference type="Proteomes" id="UP000238442">
    <property type="component" value="Chromosome"/>
</dbReference>
<accession>A0A2S0HYD8</accession>
<reference evidence="1 2" key="1">
    <citation type="submission" date="2018-02" db="EMBL/GenBank/DDBJ databases">
        <title>Genomic analysis of the strain RR4-38 isolated from a seawater recirculating aquaculture system.</title>
        <authorList>
            <person name="Kim Y.-S."/>
            <person name="Jang Y.H."/>
            <person name="Kim K.-H."/>
        </authorList>
    </citation>
    <scope>NUCLEOTIDE SEQUENCE [LARGE SCALE GENOMIC DNA]</scope>
    <source>
        <strain evidence="1 2">RR4-38</strain>
    </source>
</reference>
<organism evidence="1 2">
    <name type="scientific">Pukyongia salina</name>
    <dbReference type="NCBI Taxonomy" id="2094025"/>
    <lineage>
        <taxon>Bacteria</taxon>
        <taxon>Pseudomonadati</taxon>
        <taxon>Bacteroidota</taxon>
        <taxon>Flavobacteriia</taxon>
        <taxon>Flavobacteriales</taxon>
        <taxon>Flavobacteriaceae</taxon>
        <taxon>Pukyongia</taxon>
    </lineage>
</organism>
<proteinExistence type="predicted"/>
<name>A0A2S0HYD8_9FLAO</name>
<protein>
    <submittedName>
        <fullName evidence="1">Uncharacterized protein</fullName>
    </submittedName>
</protein>
<dbReference type="KEGG" id="aue:C5O00_11070"/>
<keyword evidence="2" id="KW-1185">Reference proteome</keyword>
<dbReference type="EMBL" id="CP027062">
    <property type="protein sequence ID" value="AVI51672.1"/>
    <property type="molecule type" value="Genomic_DNA"/>
</dbReference>
<evidence type="ECO:0000313" key="2">
    <source>
        <dbReference type="Proteomes" id="UP000238442"/>
    </source>
</evidence>